<keyword evidence="2" id="KW-0378">Hydrolase</keyword>
<dbReference type="PANTHER" id="PTHR33877">
    <property type="entry name" value="SLL1193 PROTEIN"/>
    <property type="match status" value="1"/>
</dbReference>
<proteinExistence type="predicted"/>
<dbReference type="InterPro" id="IPR002711">
    <property type="entry name" value="HNH"/>
</dbReference>
<evidence type="ECO:0000259" key="1">
    <source>
        <dbReference type="SMART" id="SM00507"/>
    </source>
</evidence>
<dbReference type="Gene3D" id="1.10.30.50">
    <property type="match status" value="1"/>
</dbReference>
<accession>F9UDS4</accession>
<organism evidence="2 3">
    <name type="scientific">Thiocapsa marina 5811</name>
    <dbReference type="NCBI Taxonomy" id="768671"/>
    <lineage>
        <taxon>Bacteria</taxon>
        <taxon>Pseudomonadati</taxon>
        <taxon>Pseudomonadota</taxon>
        <taxon>Gammaproteobacteria</taxon>
        <taxon>Chromatiales</taxon>
        <taxon>Chromatiaceae</taxon>
        <taxon>Thiocapsa</taxon>
    </lineage>
</organism>
<dbReference type="AlphaFoldDB" id="F9UDS4"/>
<dbReference type="CDD" id="cd00085">
    <property type="entry name" value="HNHc"/>
    <property type="match status" value="1"/>
</dbReference>
<evidence type="ECO:0000313" key="3">
    <source>
        <dbReference type="Proteomes" id="UP000005459"/>
    </source>
</evidence>
<dbReference type="GO" id="GO:0004519">
    <property type="term" value="F:endonuclease activity"/>
    <property type="evidence" value="ECO:0007669"/>
    <property type="project" value="UniProtKB-KW"/>
</dbReference>
<feature type="domain" description="HNH nuclease" evidence="1">
    <location>
        <begin position="9"/>
        <end position="64"/>
    </location>
</feature>
<reference evidence="2 3" key="1">
    <citation type="submission" date="2011-06" db="EMBL/GenBank/DDBJ databases">
        <title>The draft genome of Thiocapsa marina 5811.</title>
        <authorList>
            <consortium name="US DOE Joint Genome Institute (JGI-PGF)"/>
            <person name="Lucas S."/>
            <person name="Han J."/>
            <person name="Cheng J.-F."/>
            <person name="Goodwin L."/>
            <person name="Pitluck S."/>
            <person name="Peters L."/>
            <person name="Land M.L."/>
            <person name="Hauser L."/>
            <person name="Vogl K."/>
            <person name="Liu Z."/>
            <person name="Imhoff J."/>
            <person name="Thiel V."/>
            <person name="Frigaard N.-U."/>
            <person name="Bryant D."/>
            <person name="Woyke T.J."/>
        </authorList>
    </citation>
    <scope>NUCLEOTIDE SEQUENCE [LARGE SCALE GENOMIC DNA]</scope>
    <source>
        <strain evidence="2 3">5811</strain>
    </source>
</reference>
<dbReference type="OrthoDB" id="5765799at2"/>
<gene>
    <name evidence="2" type="ORF">ThimaDRAFT_3026</name>
</gene>
<dbReference type="eggNOG" id="COG1403">
    <property type="taxonomic scope" value="Bacteria"/>
</dbReference>
<dbReference type="InterPro" id="IPR003615">
    <property type="entry name" value="HNH_nuc"/>
</dbReference>
<dbReference type="RefSeq" id="WP_007193898.1">
    <property type="nucleotide sequence ID" value="NZ_AFWV01000010.1"/>
</dbReference>
<name>F9UDS4_9GAMM</name>
<dbReference type="SMART" id="SM00507">
    <property type="entry name" value="HNHc"/>
    <property type="match status" value="1"/>
</dbReference>
<dbReference type="STRING" id="768671.ThimaDRAFT_3026"/>
<keyword evidence="2" id="KW-0255">Endonuclease</keyword>
<dbReference type="Pfam" id="PF01844">
    <property type="entry name" value="HNH"/>
    <property type="match status" value="1"/>
</dbReference>
<dbReference type="PANTHER" id="PTHR33877:SF1">
    <property type="entry name" value="TYPE IV METHYL-DIRECTED RESTRICTION ENZYME ECOKMCRA"/>
    <property type="match status" value="1"/>
</dbReference>
<dbReference type="GO" id="GO:0003676">
    <property type="term" value="F:nucleic acid binding"/>
    <property type="evidence" value="ECO:0007669"/>
    <property type="project" value="InterPro"/>
</dbReference>
<dbReference type="InterPro" id="IPR052892">
    <property type="entry name" value="NA-targeting_endonuclease"/>
</dbReference>
<dbReference type="PATRIC" id="fig|768671.3.peg.3203"/>
<keyword evidence="3" id="KW-1185">Reference proteome</keyword>
<keyword evidence="2" id="KW-0540">Nuclease</keyword>
<dbReference type="Proteomes" id="UP000005459">
    <property type="component" value="Unassembled WGS sequence"/>
</dbReference>
<sequence>MSRTFIPARLRRLIRERAAGRCEYCGIPETVSFAPHQIDHIIAEKHGGSTNHENLALCCTLCNRYKGSDLTAIDPQTNLVVPLFHPRRDTWDDHFDLASDGTLSGTTPAGRTTIRLLQLNRPERIEERQLLIAAKLWTHPTDG</sequence>
<dbReference type="EMBL" id="AFWV01000010">
    <property type="protein sequence ID" value="EGV17481.1"/>
    <property type="molecule type" value="Genomic_DNA"/>
</dbReference>
<dbReference type="GO" id="GO:0008270">
    <property type="term" value="F:zinc ion binding"/>
    <property type="evidence" value="ECO:0007669"/>
    <property type="project" value="InterPro"/>
</dbReference>
<evidence type="ECO:0000313" key="2">
    <source>
        <dbReference type="EMBL" id="EGV17481.1"/>
    </source>
</evidence>
<protein>
    <submittedName>
        <fullName evidence="2">HNH endonuclease</fullName>
    </submittedName>
</protein>